<keyword evidence="9" id="KW-0460">Magnesium</keyword>
<keyword evidence="8" id="KW-0479">Metal-binding</keyword>
<dbReference type="GO" id="GO:0006820">
    <property type="term" value="P:monoatomic anion transport"/>
    <property type="evidence" value="ECO:0007669"/>
    <property type="project" value="InterPro"/>
</dbReference>
<dbReference type="NCBIfam" id="TIGR00204">
    <property type="entry name" value="dxs"/>
    <property type="match status" value="1"/>
</dbReference>
<feature type="transmembrane region" description="Helical" evidence="14">
    <location>
        <begin position="803"/>
        <end position="826"/>
    </location>
</feature>
<dbReference type="SUPFAM" id="SSF52518">
    <property type="entry name" value="Thiamin diphosphate-binding fold (THDP-binding)"/>
    <property type="match status" value="2"/>
</dbReference>
<dbReference type="SMART" id="SM00861">
    <property type="entry name" value="Transket_pyr"/>
    <property type="match status" value="1"/>
</dbReference>
<dbReference type="InterPro" id="IPR009014">
    <property type="entry name" value="Transketo_C/PFOR_II"/>
</dbReference>
<evidence type="ECO:0000256" key="7">
    <source>
        <dbReference type="ARBA" id="ARBA00022679"/>
    </source>
</evidence>
<dbReference type="GO" id="GO:0009228">
    <property type="term" value="P:thiamine biosynthetic process"/>
    <property type="evidence" value="ECO:0007669"/>
    <property type="project" value="UniProtKB-KW"/>
</dbReference>
<comment type="pathway">
    <text evidence="3">Metabolic intermediate biosynthesis; 1-deoxy-D-xylulose 5-phosphate biosynthesis; 1-deoxy-D-xylulose 5-phosphate from D-glyceraldehyde 3-phosphate and pyruvate: step 1/1.</text>
</comment>
<evidence type="ECO:0000256" key="9">
    <source>
        <dbReference type="ARBA" id="ARBA00022842"/>
    </source>
</evidence>
<evidence type="ECO:0000256" key="8">
    <source>
        <dbReference type="ARBA" id="ARBA00022723"/>
    </source>
</evidence>
<organism evidence="16 17">
    <name type="scientific">Musa troglodytarum</name>
    <name type="common">fe'i banana</name>
    <dbReference type="NCBI Taxonomy" id="320322"/>
    <lineage>
        <taxon>Eukaryota</taxon>
        <taxon>Viridiplantae</taxon>
        <taxon>Streptophyta</taxon>
        <taxon>Embryophyta</taxon>
        <taxon>Tracheophyta</taxon>
        <taxon>Spermatophyta</taxon>
        <taxon>Magnoliopsida</taxon>
        <taxon>Liliopsida</taxon>
        <taxon>Zingiberales</taxon>
        <taxon>Musaceae</taxon>
        <taxon>Musa</taxon>
    </lineage>
</organism>
<feature type="transmembrane region" description="Helical" evidence="14">
    <location>
        <begin position="893"/>
        <end position="914"/>
    </location>
</feature>
<keyword evidence="17" id="KW-1185">Reference proteome</keyword>
<evidence type="ECO:0000313" key="16">
    <source>
        <dbReference type="EMBL" id="URE06700.1"/>
    </source>
</evidence>
<dbReference type="InterPro" id="IPR011531">
    <property type="entry name" value="HCO3_transpt-like_TM_dom"/>
</dbReference>
<dbReference type="PANTHER" id="PTHR43322:SF3">
    <property type="entry name" value="1-DEOXY-D-XYLULOSE-5-PHOSPHATE SYNTHASE"/>
    <property type="match status" value="1"/>
</dbReference>
<dbReference type="Gene3D" id="3.40.50.920">
    <property type="match status" value="1"/>
</dbReference>
<keyword evidence="11" id="KW-0786">Thiamine pyrophosphate</keyword>
<feature type="domain" description="Transketolase-like pyrimidine-binding" evidence="15">
    <location>
        <begin position="415"/>
        <end position="580"/>
    </location>
</feature>
<feature type="transmembrane region" description="Helical" evidence="14">
    <location>
        <begin position="1064"/>
        <end position="1082"/>
    </location>
</feature>
<dbReference type="Proteomes" id="UP001055439">
    <property type="component" value="Chromosome 5"/>
</dbReference>
<dbReference type="CDD" id="cd07033">
    <property type="entry name" value="TPP_PYR_DXS_TK_like"/>
    <property type="match status" value="1"/>
</dbReference>
<dbReference type="InterPro" id="IPR029061">
    <property type="entry name" value="THDP-binding"/>
</dbReference>
<feature type="region of interest" description="Disordered" evidence="13">
    <location>
        <begin position="1389"/>
        <end position="1409"/>
    </location>
</feature>
<dbReference type="NCBIfam" id="NF003933">
    <property type="entry name" value="PRK05444.2-2"/>
    <property type="match status" value="1"/>
</dbReference>
<dbReference type="Pfam" id="PF13292">
    <property type="entry name" value="DXP_synthase_N"/>
    <property type="match status" value="1"/>
</dbReference>
<feature type="transmembrane region" description="Helical" evidence="14">
    <location>
        <begin position="862"/>
        <end position="881"/>
    </location>
</feature>
<keyword evidence="14" id="KW-0472">Membrane</keyword>
<evidence type="ECO:0000256" key="2">
    <source>
        <dbReference type="ARBA" id="ARBA00001964"/>
    </source>
</evidence>
<evidence type="ECO:0000256" key="14">
    <source>
        <dbReference type="SAM" id="Phobius"/>
    </source>
</evidence>
<proteinExistence type="inferred from homology"/>
<dbReference type="EC" id="2.2.1.7" evidence="6"/>
<sequence length="1449" mass="159853">MGKEEERRGIMGGRRSLCGSRRQQATSLTVAKAETTTIEGCSGGEGALSPNLLSPKAEVAILSPCSFYNVGKLCKKGCRQVAALPDIGDFFWEKDPTPILDMVDMPIQLKNLSHKELKQLAGEIRSEISFVMSKTRRPFRASLAVVELTVALHHVFHAPMDKILWDDGEQTYAHKILTGRRSLMHTLKRKDGLSGFTSRAESEYDAFGAGHGCNSISAGLGMAVARDINGKKNRIVTVISNWTTMAGQVYEAMSNAGYLDSNMIVILNDSRHSLHPKLNEGPKMTINPISSTLSKIQSSRSFRRFREAAKGVTKRIGKTMHELAAKVDEYTRGMIGPLGATLFEELGLYYIGPVDGHSIDDLICVLNEVASLDSTGPVLVHVITEDEDLESIQKENSKSCSLASYSNFSNSNPYRTFNDCLAEAIVAEAERDKEIVVVHAGMGVDPSLKLFQSRFPDRFFDVGMAEQHAITFAAGLSCGGLKPFCIIPSTFLQRGYDQVIQDVDLQRLPVRFAISSAGLAGSEGPIHSGVFDITFMACLPNMIVMAPSDEDELIDMVATAACVNDRPICFRYPRVAIMGNNGLLHSGMPLEIGKGEMLVEGKHVALLGYGVMVQNCLKAQSLLAGLGIQVTVANARFCKPLDIELIRRLCREHEFLITVEEGTIGGFGSHVSQFMALDGLLDGRVKLEDECSRRKALLPADARHAFVGLARVHESHVMAEHPVIATGVDRLTRNASPHAGGELVHDNAMEWISPALPCEGSSTMSKDEPHAIGRTGFPVAIQASGNTLFLVISIAANPLTVCLFLFSILAPTMYIFFASALPVIAFGEQLSKETDGALSTVETLASTAICGILHSILGGQPMLIVGVAEPTVIMYTYLYNFAKGREDLGARLYLAWAGWVCFWTACMLFLLAIFNASDIISRFTRIAGELFGMLITVLFLQEAIKGIVSEFNIPKGEDQTQPIYQFEWLYTNGLLGIVFAFGLLFTALKSRRARAWRYGTGWLRGFIADYGVPLMVLLWTAMSYAVPSKVPSGVPRRLFSPLPWEAKSLYHWTVAKDMLSVPPLYIFAAIVPALMVAGLYFFDHSVASQMAQQKEFNLKNPSAYHYDILVLGFMAREMSKFVLACGLLGIPPSNGVLPQSPMHTKSLAVLKRRIMRKKMVESAKESIRQQASNSEIYGKMQEVFVKMDKGPTVISIDTELKNLKDAVMNNGAGGEDSKVAFDPEKHIDAYLPVRVNEQRVTNLLQSLLVGACLGAMPIIKMIPTSVLWGYFAYMAIDSLPGNQFWERTLFLLVTPSRRYKVLEGMHASFMESVPFRKIAAFTILQFVYLLVCFGVTWIPIAGILFPLPFFLLISIRQHILPKFFHPHHLWELDAAEYDEIAGTPRRARSLSFGEGEASQSNRDDNDADMCDAEILDDLTTSRGELKHRTKSFNDDRFQQIYPEVSQQRS</sequence>
<feature type="transmembrane region" description="Helical" evidence="14">
    <location>
        <begin position="926"/>
        <end position="948"/>
    </location>
</feature>
<feature type="transmembrane region" description="Helical" evidence="14">
    <location>
        <begin position="1007"/>
        <end position="1026"/>
    </location>
</feature>
<evidence type="ECO:0000256" key="5">
    <source>
        <dbReference type="ARBA" id="ARBA00011738"/>
    </source>
</evidence>
<evidence type="ECO:0000313" key="17">
    <source>
        <dbReference type="Proteomes" id="UP001055439"/>
    </source>
</evidence>
<dbReference type="InterPro" id="IPR033248">
    <property type="entry name" value="Transketolase_C"/>
</dbReference>
<dbReference type="Pfam" id="PF02780">
    <property type="entry name" value="Transketolase_C"/>
    <property type="match status" value="1"/>
</dbReference>
<dbReference type="GO" id="GO:0016114">
    <property type="term" value="P:terpenoid biosynthetic process"/>
    <property type="evidence" value="ECO:0007669"/>
    <property type="project" value="InterPro"/>
</dbReference>
<dbReference type="GO" id="GO:0008661">
    <property type="term" value="F:1-deoxy-D-xylulose-5-phosphate synthase activity"/>
    <property type="evidence" value="ECO:0007669"/>
    <property type="project" value="UniProtKB-EC"/>
</dbReference>
<evidence type="ECO:0000256" key="10">
    <source>
        <dbReference type="ARBA" id="ARBA00022977"/>
    </source>
</evidence>
<reference evidence="16" key="1">
    <citation type="submission" date="2022-05" db="EMBL/GenBank/DDBJ databases">
        <title>The Musa troglodytarum L. genome provides insights into the mechanism of non-climacteric behaviour and enrichment of carotenoids.</title>
        <authorList>
            <person name="Wang J."/>
        </authorList>
    </citation>
    <scope>NUCLEOTIDE SEQUENCE</scope>
    <source>
        <tissue evidence="16">Leaf</tissue>
    </source>
</reference>
<evidence type="ECO:0000256" key="4">
    <source>
        <dbReference type="ARBA" id="ARBA00011081"/>
    </source>
</evidence>
<protein>
    <recommendedName>
        <fullName evidence="6">1-deoxy-D-xylulose-5-phosphate synthase</fullName>
        <ecNumber evidence="6">2.2.1.7</ecNumber>
    </recommendedName>
</protein>
<comment type="cofactor">
    <cofactor evidence="2">
        <name>thiamine diphosphate</name>
        <dbReference type="ChEBI" id="CHEBI:58937"/>
    </cofactor>
</comment>
<dbReference type="SUPFAM" id="SSF52922">
    <property type="entry name" value="TK C-terminal domain-like"/>
    <property type="match status" value="1"/>
</dbReference>
<dbReference type="InterPro" id="IPR005475">
    <property type="entry name" value="Transketolase-like_Pyr-bd"/>
</dbReference>
<dbReference type="EMBL" id="CP097507">
    <property type="protein sequence ID" value="URE06700.1"/>
    <property type="molecule type" value="Genomic_DNA"/>
</dbReference>
<dbReference type="Gene3D" id="3.40.50.970">
    <property type="match status" value="2"/>
</dbReference>
<dbReference type="GO" id="GO:0016020">
    <property type="term" value="C:membrane"/>
    <property type="evidence" value="ECO:0007669"/>
    <property type="project" value="InterPro"/>
</dbReference>
<dbReference type="Pfam" id="PF00955">
    <property type="entry name" value="HCO3_cotransp"/>
    <property type="match status" value="3"/>
</dbReference>
<evidence type="ECO:0000256" key="11">
    <source>
        <dbReference type="ARBA" id="ARBA00023052"/>
    </source>
</evidence>
<evidence type="ECO:0000256" key="3">
    <source>
        <dbReference type="ARBA" id="ARBA00004980"/>
    </source>
</evidence>
<dbReference type="PANTHER" id="PTHR43322">
    <property type="entry name" value="1-D-DEOXYXYLULOSE 5-PHOSPHATE SYNTHASE-RELATED"/>
    <property type="match status" value="1"/>
</dbReference>
<evidence type="ECO:0000256" key="6">
    <source>
        <dbReference type="ARBA" id="ARBA00013150"/>
    </source>
</evidence>
<name>A0A9E7G276_9LILI</name>
<evidence type="ECO:0000256" key="1">
    <source>
        <dbReference type="ARBA" id="ARBA00001946"/>
    </source>
</evidence>
<dbReference type="FunFam" id="3.40.50.970:FF:000005">
    <property type="entry name" value="1-deoxy-D-xylulose-5-phosphate synthase"/>
    <property type="match status" value="1"/>
</dbReference>
<evidence type="ECO:0000256" key="13">
    <source>
        <dbReference type="SAM" id="MobiDB-lite"/>
    </source>
</evidence>
<dbReference type="CDD" id="cd02007">
    <property type="entry name" value="TPP_DXS"/>
    <property type="match status" value="1"/>
</dbReference>
<accession>A0A9E7G276</accession>
<keyword evidence="12" id="KW-0414">Isoprene biosynthesis</keyword>
<dbReference type="GO" id="GO:0046872">
    <property type="term" value="F:metal ion binding"/>
    <property type="evidence" value="ECO:0007669"/>
    <property type="project" value="UniProtKB-KW"/>
</dbReference>
<keyword evidence="14" id="KW-0812">Transmembrane</keyword>
<dbReference type="OrthoDB" id="1735926at2759"/>
<keyword evidence="14" id="KW-1133">Transmembrane helix</keyword>
<evidence type="ECO:0000259" key="15">
    <source>
        <dbReference type="SMART" id="SM00861"/>
    </source>
</evidence>
<comment type="cofactor">
    <cofactor evidence="1">
        <name>Mg(2+)</name>
        <dbReference type="ChEBI" id="CHEBI:18420"/>
    </cofactor>
</comment>
<dbReference type="Pfam" id="PF02779">
    <property type="entry name" value="Transket_pyr"/>
    <property type="match status" value="1"/>
</dbReference>
<feature type="transmembrane region" description="Helical" evidence="14">
    <location>
        <begin position="1326"/>
        <end position="1353"/>
    </location>
</feature>
<feature type="transmembrane region" description="Helical" evidence="14">
    <location>
        <begin position="968"/>
        <end position="987"/>
    </location>
</feature>
<evidence type="ECO:0000256" key="12">
    <source>
        <dbReference type="ARBA" id="ARBA00023229"/>
    </source>
</evidence>
<comment type="subunit">
    <text evidence="5">Homodimer.</text>
</comment>
<dbReference type="InterPro" id="IPR005477">
    <property type="entry name" value="Dxylulose-5-P_synthase"/>
</dbReference>
<keyword evidence="10" id="KW-0784">Thiamine biosynthesis</keyword>
<comment type="similarity">
    <text evidence="4">Belongs to the transketolase family. DXPS subfamily.</text>
</comment>
<keyword evidence="7" id="KW-0808">Transferase</keyword>
<gene>
    <name evidence="16" type="ORF">MUK42_20512</name>
</gene>